<accession>A0A3D9RIV7</accession>
<evidence type="ECO:0000313" key="2">
    <source>
        <dbReference type="Proteomes" id="UP000256304"/>
    </source>
</evidence>
<dbReference type="EMBL" id="QTTN01000023">
    <property type="protein sequence ID" value="REE78906.1"/>
    <property type="molecule type" value="Genomic_DNA"/>
</dbReference>
<proteinExistence type="predicted"/>
<name>A0A3D9RIV7_9BACL</name>
<dbReference type="Proteomes" id="UP000256304">
    <property type="component" value="Unassembled WGS sequence"/>
</dbReference>
<comment type="caution">
    <text evidence="1">The sequence shown here is derived from an EMBL/GenBank/DDBJ whole genome shotgun (WGS) entry which is preliminary data.</text>
</comment>
<dbReference type="AlphaFoldDB" id="A0A3D9RIV7"/>
<organism evidence="1 2">
    <name type="scientific">Paenibacillus taihuensis</name>
    <dbReference type="NCBI Taxonomy" id="1156355"/>
    <lineage>
        <taxon>Bacteria</taxon>
        <taxon>Bacillati</taxon>
        <taxon>Bacillota</taxon>
        <taxon>Bacilli</taxon>
        <taxon>Bacillales</taxon>
        <taxon>Paenibacillaceae</taxon>
        <taxon>Paenibacillus</taxon>
    </lineage>
</organism>
<sequence>MRGAWWEVQVQVRSQMFAILLKWCPSHGKPREKDLKLHYNLEVEILFLEIIPFKVNLKPAYFFTVLL</sequence>
<protein>
    <submittedName>
        <fullName evidence="1">Uncharacterized protein</fullName>
    </submittedName>
</protein>
<reference evidence="1 2" key="1">
    <citation type="submission" date="2018-08" db="EMBL/GenBank/DDBJ databases">
        <title>Genomic Encyclopedia of Type Strains, Phase III (KMG-III): the genomes of soil and plant-associated and newly described type strains.</title>
        <authorList>
            <person name="Whitman W."/>
        </authorList>
    </citation>
    <scope>NUCLEOTIDE SEQUENCE [LARGE SCALE GENOMIC DNA]</scope>
    <source>
        <strain evidence="1 2">CGMCC 1.10966</strain>
    </source>
</reference>
<gene>
    <name evidence="1" type="ORF">A8990_12334</name>
</gene>
<evidence type="ECO:0000313" key="1">
    <source>
        <dbReference type="EMBL" id="REE78906.1"/>
    </source>
</evidence>
<keyword evidence="2" id="KW-1185">Reference proteome</keyword>